<dbReference type="InterPro" id="IPR047057">
    <property type="entry name" value="MerR_fam"/>
</dbReference>
<dbReference type="CDD" id="cd00592">
    <property type="entry name" value="HTH_MerR-like"/>
    <property type="match status" value="1"/>
</dbReference>
<dbReference type="InterPro" id="IPR000551">
    <property type="entry name" value="MerR-type_HTH_dom"/>
</dbReference>
<dbReference type="GO" id="GO:0003700">
    <property type="term" value="F:DNA-binding transcription factor activity"/>
    <property type="evidence" value="ECO:0007669"/>
    <property type="project" value="InterPro"/>
</dbReference>
<dbReference type="SMART" id="SM00422">
    <property type="entry name" value="HTH_MERR"/>
    <property type="match status" value="1"/>
</dbReference>
<proteinExistence type="predicted"/>
<feature type="domain" description="HTH merR-type" evidence="3">
    <location>
        <begin position="6"/>
        <end position="80"/>
    </location>
</feature>
<organism evidence="4 5">
    <name type="scientific">Olsenella profusa F0195</name>
    <dbReference type="NCBI Taxonomy" id="1125712"/>
    <lineage>
        <taxon>Bacteria</taxon>
        <taxon>Bacillati</taxon>
        <taxon>Actinomycetota</taxon>
        <taxon>Coriobacteriia</taxon>
        <taxon>Coriobacteriales</taxon>
        <taxon>Atopobiaceae</taxon>
        <taxon>Olsenella</taxon>
    </lineage>
</organism>
<evidence type="ECO:0000313" key="4">
    <source>
        <dbReference type="EMBL" id="ERL06482.1"/>
    </source>
</evidence>
<dbReference type="SUPFAM" id="SSF46955">
    <property type="entry name" value="Putative DNA-binding domain"/>
    <property type="match status" value="1"/>
</dbReference>
<evidence type="ECO:0000259" key="3">
    <source>
        <dbReference type="PROSITE" id="PS50937"/>
    </source>
</evidence>
<feature type="region of interest" description="Disordered" evidence="2">
    <location>
        <begin position="236"/>
        <end position="260"/>
    </location>
</feature>
<evidence type="ECO:0000256" key="2">
    <source>
        <dbReference type="SAM" id="MobiDB-lite"/>
    </source>
</evidence>
<dbReference type="OrthoDB" id="3191171at2"/>
<comment type="caution">
    <text evidence="4">The sequence shown here is derived from an EMBL/GenBank/DDBJ whole genome shotgun (WGS) entry which is preliminary data.</text>
</comment>
<sequence>MADARYLTIGKVVKRLQGQYPDLSISKVRYLEDEGLLEPSRTPSGYRLYSPSDVRRLETILYLQKNRFLPLQVIKEQLDNEKNGVFGAVLSDVEPQEDTQTTSRLHPIDRMPELLGTPVSFVRELAEAGLIGLKRSPHGRDLVDGRDFALIRTCDRLRHFGIGPKNLRQYVTAANRESAMFEQALVVFARKGGGVQMEDTPENRQQFADAMQQMLSLTAQVRDILLRRQISTAFSQMSEGEGGKRTRERERNERGHYYRS</sequence>
<dbReference type="RefSeq" id="WP_021726936.1">
    <property type="nucleotide sequence ID" value="NZ_AWEZ01000064.1"/>
</dbReference>
<dbReference type="InterPro" id="IPR009061">
    <property type="entry name" value="DNA-bd_dom_put_sf"/>
</dbReference>
<dbReference type="eggNOG" id="COG0789">
    <property type="taxonomic scope" value="Bacteria"/>
</dbReference>
<protein>
    <submittedName>
        <fullName evidence="4">MerR HTH family regulatory protein</fullName>
    </submittedName>
</protein>
<dbReference type="Proteomes" id="UP000016638">
    <property type="component" value="Unassembled WGS sequence"/>
</dbReference>
<dbReference type="AlphaFoldDB" id="U2UTN3"/>
<name>U2UTN3_9ACTN</name>
<feature type="compositionally biased region" description="Basic and acidic residues" evidence="2">
    <location>
        <begin position="241"/>
        <end position="260"/>
    </location>
</feature>
<dbReference type="Pfam" id="PF13411">
    <property type="entry name" value="MerR_1"/>
    <property type="match status" value="1"/>
</dbReference>
<reference evidence="4 5" key="1">
    <citation type="submission" date="2013-08" db="EMBL/GenBank/DDBJ databases">
        <authorList>
            <person name="Durkin A.S."/>
            <person name="Haft D.R."/>
            <person name="McCorrison J."/>
            <person name="Torralba M."/>
            <person name="Gillis M."/>
            <person name="Haft D.H."/>
            <person name="Methe B."/>
            <person name="Sutton G."/>
            <person name="Nelson K.E."/>
        </authorList>
    </citation>
    <scope>NUCLEOTIDE SEQUENCE [LARGE SCALE GENOMIC DNA]</scope>
    <source>
        <strain evidence="4 5">F0195</strain>
    </source>
</reference>
<keyword evidence="5" id="KW-1185">Reference proteome</keyword>
<dbReference type="GO" id="GO:0003677">
    <property type="term" value="F:DNA binding"/>
    <property type="evidence" value="ECO:0007669"/>
    <property type="project" value="UniProtKB-KW"/>
</dbReference>
<accession>U2UTN3</accession>
<dbReference type="PATRIC" id="fig|1125712.3.peg.2058"/>
<dbReference type="PROSITE" id="PS50937">
    <property type="entry name" value="HTH_MERR_2"/>
    <property type="match status" value="1"/>
</dbReference>
<dbReference type="PANTHER" id="PTHR30204:SF89">
    <property type="entry name" value="HTH MERR-TYPE DOMAIN-CONTAINING PROTEIN"/>
    <property type="match status" value="1"/>
</dbReference>
<evidence type="ECO:0000256" key="1">
    <source>
        <dbReference type="ARBA" id="ARBA00023125"/>
    </source>
</evidence>
<keyword evidence="1" id="KW-0238">DNA-binding</keyword>
<dbReference type="STRING" id="1125712.HMPREF1316_1292"/>
<dbReference type="PANTHER" id="PTHR30204">
    <property type="entry name" value="REDOX-CYCLING DRUG-SENSING TRANSCRIPTIONAL ACTIVATOR SOXR"/>
    <property type="match status" value="1"/>
</dbReference>
<gene>
    <name evidence="4" type="ORF">HMPREF1316_1292</name>
</gene>
<dbReference type="Gene3D" id="1.10.1660.10">
    <property type="match status" value="1"/>
</dbReference>
<dbReference type="EMBL" id="AWEZ01000064">
    <property type="protein sequence ID" value="ERL06482.1"/>
    <property type="molecule type" value="Genomic_DNA"/>
</dbReference>
<evidence type="ECO:0000313" key="5">
    <source>
        <dbReference type="Proteomes" id="UP000016638"/>
    </source>
</evidence>